<gene>
    <name evidence="2" type="ORF">FAZ21_12845</name>
</gene>
<organism evidence="2 3">
    <name type="scientific">Chitiniphilus eburneus</name>
    <dbReference type="NCBI Taxonomy" id="2571148"/>
    <lineage>
        <taxon>Bacteria</taxon>
        <taxon>Pseudomonadati</taxon>
        <taxon>Pseudomonadota</taxon>
        <taxon>Betaproteobacteria</taxon>
        <taxon>Neisseriales</taxon>
        <taxon>Chitinibacteraceae</taxon>
        <taxon>Chitiniphilus</taxon>
    </lineage>
</organism>
<name>A0A4U0PZ36_9NEIS</name>
<reference evidence="2 3" key="1">
    <citation type="submission" date="2019-04" db="EMBL/GenBank/DDBJ databases">
        <title>Chitiniphilus eburnea sp. nov., a novel chitinolytic bacterium isolated from aquaculture sludge.</title>
        <authorList>
            <person name="Sheng M."/>
        </authorList>
    </citation>
    <scope>NUCLEOTIDE SEQUENCE [LARGE SCALE GENOMIC DNA]</scope>
    <source>
        <strain evidence="2 3">HX-2-15</strain>
    </source>
</reference>
<sequence>MTRCLIALLATSLIALSLAGCAGKPEPQVHYRFDATRSGATAARHFAGPLRVAPLRAAQGYGDWRFVYRETDYRYAADPFRGFVAPPASLIGERSEAWLAASGLFEHVSLGASPTVGEFVLRGRLDALYADLRPNASRQVLLTLHYTLHRDQALIAEWESTGKAAIKTMDGEGIAAAADAALAEALAHLETVLAATDVTVVR</sequence>
<dbReference type="AlphaFoldDB" id="A0A4U0PZ36"/>
<proteinExistence type="predicted"/>
<comment type="caution">
    <text evidence="2">The sequence shown here is derived from an EMBL/GenBank/DDBJ whole genome shotgun (WGS) entry which is preliminary data.</text>
</comment>
<dbReference type="SUPFAM" id="SSF159594">
    <property type="entry name" value="XCC0632-like"/>
    <property type="match status" value="1"/>
</dbReference>
<dbReference type="Proteomes" id="UP000310016">
    <property type="component" value="Unassembled WGS sequence"/>
</dbReference>
<dbReference type="EMBL" id="SUMF01000014">
    <property type="protein sequence ID" value="TJZ72922.1"/>
    <property type="molecule type" value="Genomic_DNA"/>
</dbReference>
<dbReference type="PROSITE" id="PS51257">
    <property type="entry name" value="PROKAR_LIPOPROTEIN"/>
    <property type="match status" value="1"/>
</dbReference>
<protein>
    <recommendedName>
        <fullName evidence="4">ABC-type transport auxiliary lipoprotein component domain-containing protein</fullName>
    </recommendedName>
</protein>
<evidence type="ECO:0000313" key="3">
    <source>
        <dbReference type="Proteomes" id="UP000310016"/>
    </source>
</evidence>
<accession>A0A4U0PZ36</accession>
<dbReference type="Gene3D" id="3.40.50.10610">
    <property type="entry name" value="ABC-type transport auxiliary lipoprotein component"/>
    <property type="match status" value="1"/>
</dbReference>
<evidence type="ECO:0000313" key="2">
    <source>
        <dbReference type="EMBL" id="TJZ72922.1"/>
    </source>
</evidence>
<keyword evidence="3" id="KW-1185">Reference proteome</keyword>
<keyword evidence="1" id="KW-0732">Signal</keyword>
<feature type="signal peptide" evidence="1">
    <location>
        <begin position="1"/>
        <end position="19"/>
    </location>
</feature>
<dbReference type="OrthoDB" id="8591443at2"/>
<dbReference type="RefSeq" id="WP_136773836.1">
    <property type="nucleotide sequence ID" value="NZ_CP156074.1"/>
</dbReference>
<feature type="chain" id="PRO_5020782594" description="ABC-type transport auxiliary lipoprotein component domain-containing protein" evidence="1">
    <location>
        <begin position="20"/>
        <end position="202"/>
    </location>
</feature>
<evidence type="ECO:0008006" key="4">
    <source>
        <dbReference type="Google" id="ProtNLM"/>
    </source>
</evidence>
<evidence type="ECO:0000256" key="1">
    <source>
        <dbReference type="SAM" id="SignalP"/>
    </source>
</evidence>